<dbReference type="Proteomes" id="UP000626092">
    <property type="component" value="Unassembled WGS sequence"/>
</dbReference>
<sequence length="434" mass="50830">MSGLISFHQLADLIPKGHKLGRPGPVTETVTEATIELIYHKIYNFFTFSGAGTSNLIQMENEIVEELRRTRTLAMSLAKEVDVKNQRLWELERKYDETSATLGRMIAEKDRLHQAFADGISCSLQMLEMFLLYHRAGYRSYFPSLTYQVLAEMRKMEFIGVQNEKLKLELECQMRNMHFMRLQNEKLKDDLVNQSQELEQQAKELEKQRGKVDLERKNLLAEKEKLKDQNGFEDDYSLNIQLDALKEELAEKVDDLHDMETLNQTLILREHMSNVELQDARKELINVLPNVLDIVTIGVKRMGEVDQKPFQDVCLQRFSGEDWEVRAVEQSSLWQEKVKDPGWQPFKKMTKDGKLQEIIDEEDSKLKELRRLWGEAAYNSVVNALLELNEYNPSGRYVVKELWNFKEGRRARLKEVVDCIVQQLKSLKSLKRRR</sequence>
<dbReference type="Pfam" id="PF03469">
    <property type="entry name" value="XH"/>
    <property type="match status" value="1"/>
</dbReference>
<dbReference type="EMBL" id="WJXA01000003">
    <property type="protein sequence ID" value="KAF7149038.1"/>
    <property type="molecule type" value="Genomic_DNA"/>
</dbReference>
<proteinExistence type="predicted"/>
<evidence type="ECO:0000256" key="1">
    <source>
        <dbReference type="SAM" id="Coils"/>
    </source>
</evidence>
<comment type="caution">
    <text evidence="3">The sequence shown here is derived from an EMBL/GenBank/DDBJ whole genome shotgun (WGS) entry which is preliminary data.</text>
</comment>
<gene>
    <name evidence="3" type="ORF">RHSIM_Rhsim03G0129700</name>
</gene>
<evidence type="ECO:0000259" key="2">
    <source>
        <dbReference type="Pfam" id="PF03469"/>
    </source>
</evidence>
<protein>
    <recommendedName>
        <fullName evidence="2">Factor of DNA methylation 1-5/IDN2 domain-containing protein</fullName>
    </recommendedName>
</protein>
<evidence type="ECO:0000313" key="4">
    <source>
        <dbReference type="Proteomes" id="UP000626092"/>
    </source>
</evidence>
<name>A0A834LVZ7_RHOSS</name>
<feature type="domain" description="Factor of DNA methylation 1-5/IDN2" evidence="2">
    <location>
        <begin position="300"/>
        <end position="428"/>
    </location>
</feature>
<organism evidence="3 4">
    <name type="scientific">Rhododendron simsii</name>
    <name type="common">Sims's rhododendron</name>
    <dbReference type="NCBI Taxonomy" id="118357"/>
    <lineage>
        <taxon>Eukaryota</taxon>
        <taxon>Viridiplantae</taxon>
        <taxon>Streptophyta</taxon>
        <taxon>Embryophyta</taxon>
        <taxon>Tracheophyta</taxon>
        <taxon>Spermatophyta</taxon>
        <taxon>Magnoliopsida</taxon>
        <taxon>eudicotyledons</taxon>
        <taxon>Gunneridae</taxon>
        <taxon>Pentapetalae</taxon>
        <taxon>asterids</taxon>
        <taxon>Ericales</taxon>
        <taxon>Ericaceae</taxon>
        <taxon>Ericoideae</taxon>
        <taxon>Rhodoreae</taxon>
        <taxon>Rhododendron</taxon>
    </lineage>
</organism>
<dbReference type="OrthoDB" id="1892195at2759"/>
<keyword evidence="4" id="KW-1185">Reference proteome</keyword>
<accession>A0A834LVZ7</accession>
<dbReference type="PANTHER" id="PTHR21596:SF82">
    <property type="entry name" value="FACTOR OF DNA METHYLATION 5-LIKE"/>
    <property type="match status" value="1"/>
</dbReference>
<dbReference type="InterPro" id="IPR045177">
    <property type="entry name" value="FDM1-5/IDN2"/>
</dbReference>
<evidence type="ECO:0000313" key="3">
    <source>
        <dbReference type="EMBL" id="KAF7149038.1"/>
    </source>
</evidence>
<keyword evidence="1" id="KW-0175">Coiled coil</keyword>
<dbReference type="AlphaFoldDB" id="A0A834LVZ7"/>
<dbReference type="GO" id="GO:0080188">
    <property type="term" value="P:gene silencing by siRNA-directed DNA methylation"/>
    <property type="evidence" value="ECO:0007669"/>
    <property type="project" value="InterPro"/>
</dbReference>
<dbReference type="PANTHER" id="PTHR21596">
    <property type="entry name" value="RIBONUCLEASE P SUBUNIT P38"/>
    <property type="match status" value="1"/>
</dbReference>
<feature type="coiled-coil region" evidence="1">
    <location>
        <begin position="177"/>
        <end position="262"/>
    </location>
</feature>
<reference evidence="3" key="1">
    <citation type="submission" date="2019-11" db="EMBL/GenBank/DDBJ databases">
        <authorList>
            <person name="Liu Y."/>
            <person name="Hou J."/>
            <person name="Li T.-Q."/>
            <person name="Guan C.-H."/>
            <person name="Wu X."/>
            <person name="Wu H.-Z."/>
            <person name="Ling F."/>
            <person name="Zhang R."/>
            <person name="Shi X.-G."/>
            <person name="Ren J.-P."/>
            <person name="Chen E.-F."/>
            <person name="Sun J.-M."/>
        </authorList>
    </citation>
    <scope>NUCLEOTIDE SEQUENCE</scope>
    <source>
        <strain evidence="3">Adult_tree_wgs_1</strain>
        <tissue evidence="3">Leaves</tissue>
    </source>
</reference>
<dbReference type="InterPro" id="IPR005379">
    <property type="entry name" value="FDM1-5/IDN2_XH"/>
</dbReference>